<organism evidence="1 2">
    <name type="scientific">Ixodes persulcatus</name>
    <name type="common">Taiga tick</name>
    <dbReference type="NCBI Taxonomy" id="34615"/>
    <lineage>
        <taxon>Eukaryota</taxon>
        <taxon>Metazoa</taxon>
        <taxon>Ecdysozoa</taxon>
        <taxon>Arthropoda</taxon>
        <taxon>Chelicerata</taxon>
        <taxon>Arachnida</taxon>
        <taxon>Acari</taxon>
        <taxon>Parasitiformes</taxon>
        <taxon>Ixodida</taxon>
        <taxon>Ixodoidea</taxon>
        <taxon>Ixodidae</taxon>
        <taxon>Ixodinae</taxon>
        <taxon>Ixodes</taxon>
    </lineage>
</organism>
<evidence type="ECO:0000313" key="1">
    <source>
        <dbReference type="EMBL" id="KAG0423710.1"/>
    </source>
</evidence>
<name>A0AC60PRT5_IXOPE</name>
<evidence type="ECO:0000313" key="2">
    <source>
        <dbReference type="Proteomes" id="UP000805193"/>
    </source>
</evidence>
<comment type="caution">
    <text evidence="1">The sequence shown here is derived from an EMBL/GenBank/DDBJ whole genome shotgun (WGS) entry which is preliminary data.</text>
</comment>
<protein>
    <submittedName>
        <fullName evidence="1">Uncharacterized protein</fullName>
    </submittedName>
</protein>
<reference evidence="1 2" key="1">
    <citation type="journal article" date="2020" name="Cell">
        <title>Large-Scale Comparative Analyses of Tick Genomes Elucidate Their Genetic Diversity and Vector Capacities.</title>
        <authorList>
            <consortium name="Tick Genome and Microbiome Consortium (TIGMIC)"/>
            <person name="Jia N."/>
            <person name="Wang J."/>
            <person name="Shi W."/>
            <person name="Du L."/>
            <person name="Sun Y."/>
            <person name="Zhan W."/>
            <person name="Jiang J.F."/>
            <person name="Wang Q."/>
            <person name="Zhang B."/>
            <person name="Ji P."/>
            <person name="Bell-Sakyi L."/>
            <person name="Cui X.M."/>
            <person name="Yuan T.T."/>
            <person name="Jiang B.G."/>
            <person name="Yang W.F."/>
            <person name="Lam T.T."/>
            <person name="Chang Q.C."/>
            <person name="Ding S.J."/>
            <person name="Wang X.J."/>
            <person name="Zhu J.G."/>
            <person name="Ruan X.D."/>
            <person name="Zhao L."/>
            <person name="Wei J.T."/>
            <person name="Ye R.Z."/>
            <person name="Que T.C."/>
            <person name="Du C.H."/>
            <person name="Zhou Y.H."/>
            <person name="Cheng J.X."/>
            <person name="Dai P.F."/>
            <person name="Guo W.B."/>
            <person name="Han X.H."/>
            <person name="Huang E.J."/>
            <person name="Li L.F."/>
            <person name="Wei W."/>
            <person name="Gao Y.C."/>
            <person name="Liu J.Z."/>
            <person name="Shao H.Z."/>
            <person name="Wang X."/>
            <person name="Wang C.C."/>
            <person name="Yang T.C."/>
            <person name="Huo Q.B."/>
            <person name="Li W."/>
            <person name="Chen H.Y."/>
            <person name="Chen S.E."/>
            <person name="Zhou L.G."/>
            <person name="Ni X.B."/>
            <person name="Tian J.H."/>
            <person name="Sheng Y."/>
            <person name="Liu T."/>
            <person name="Pan Y.S."/>
            <person name="Xia L.Y."/>
            <person name="Li J."/>
            <person name="Zhao F."/>
            <person name="Cao W.C."/>
        </authorList>
    </citation>
    <scope>NUCLEOTIDE SEQUENCE [LARGE SCALE GENOMIC DNA]</scope>
    <source>
        <strain evidence="1">Iper-2018</strain>
    </source>
</reference>
<dbReference type="EMBL" id="JABSTQ010010062">
    <property type="protein sequence ID" value="KAG0423710.1"/>
    <property type="molecule type" value="Genomic_DNA"/>
</dbReference>
<accession>A0AC60PRT5</accession>
<gene>
    <name evidence="1" type="ORF">HPB47_000496</name>
</gene>
<keyword evidence="2" id="KW-1185">Reference proteome</keyword>
<proteinExistence type="predicted"/>
<sequence length="225" mass="24408">MSVNDVSTKSDLTLPICALLGRLAVLSLVRPTRGVLERRRRVWLAGRQWWTRSQATNTRSTDGKLPDAASKQPRGETAGSGPWFVPGARDGDCERAANDHRSWGALPTPRNPSWLRRPSISRTTGRDSRAPNFHAVACSTHAPLLPETGRPLPHEDLGLSCRSLGGRRPAFSAGTPQGTRNGARLTVLLAVMARSWTTSLIINSEGERRVAESASPTTVTVSMDQ</sequence>
<dbReference type="Proteomes" id="UP000805193">
    <property type="component" value="Unassembled WGS sequence"/>
</dbReference>